<dbReference type="EMBL" id="BK015875">
    <property type="protein sequence ID" value="DAD71036.1"/>
    <property type="molecule type" value="Genomic_DNA"/>
</dbReference>
<name>A0A8S5LLR0_9CAUD</name>
<reference evidence="1" key="1">
    <citation type="journal article" date="2021" name="Proc. Natl. Acad. Sci. U.S.A.">
        <title>A Catalog of Tens of Thousands of Viruses from Human Metagenomes Reveals Hidden Associations with Chronic Diseases.</title>
        <authorList>
            <person name="Tisza M.J."/>
            <person name="Buck C.B."/>
        </authorList>
    </citation>
    <scope>NUCLEOTIDE SEQUENCE</scope>
    <source>
        <strain evidence="1">Ct5d86</strain>
    </source>
</reference>
<proteinExistence type="predicted"/>
<sequence>MILNQLLGALLFCDFPATFRLSTLSEMKRNV</sequence>
<protein>
    <submittedName>
        <fullName evidence="1">Uncharacterized protein</fullName>
    </submittedName>
</protein>
<accession>A0A8S5LLR0</accession>
<evidence type="ECO:0000313" key="1">
    <source>
        <dbReference type="EMBL" id="DAD71036.1"/>
    </source>
</evidence>
<organism evidence="1">
    <name type="scientific">Siphoviridae sp. ct5d86</name>
    <dbReference type="NCBI Taxonomy" id="2827561"/>
    <lineage>
        <taxon>Viruses</taxon>
        <taxon>Duplodnaviria</taxon>
        <taxon>Heunggongvirae</taxon>
        <taxon>Uroviricota</taxon>
        <taxon>Caudoviricetes</taxon>
    </lineage>
</organism>